<gene>
    <name evidence="1" type="ORF">CCAP1982_LOCUS5028</name>
</gene>
<protein>
    <submittedName>
        <fullName evidence="1">(Mediterranean fruit fly) hypothetical protein</fullName>
    </submittedName>
</protein>
<reference evidence="1" key="1">
    <citation type="submission" date="2020-11" db="EMBL/GenBank/DDBJ databases">
        <authorList>
            <person name="Whitehead M."/>
        </authorList>
    </citation>
    <scope>NUCLEOTIDE SEQUENCE</scope>
    <source>
        <strain evidence="1">EGII</strain>
    </source>
</reference>
<sequence>MELVLSDSRMGCRGLYQTICEASQFPGLEIYVRSYRRIYQKSSRSSARESSLKFWTPPENATTKAAQVTGALSKLMGNANG</sequence>
<accession>A0A811UCP7</accession>
<organism evidence="1 2">
    <name type="scientific">Ceratitis capitata</name>
    <name type="common">Mediterranean fruit fly</name>
    <name type="synonym">Tephritis capitata</name>
    <dbReference type="NCBI Taxonomy" id="7213"/>
    <lineage>
        <taxon>Eukaryota</taxon>
        <taxon>Metazoa</taxon>
        <taxon>Ecdysozoa</taxon>
        <taxon>Arthropoda</taxon>
        <taxon>Hexapoda</taxon>
        <taxon>Insecta</taxon>
        <taxon>Pterygota</taxon>
        <taxon>Neoptera</taxon>
        <taxon>Endopterygota</taxon>
        <taxon>Diptera</taxon>
        <taxon>Brachycera</taxon>
        <taxon>Muscomorpha</taxon>
        <taxon>Tephritoidea</taxon>
        <taxon>Tephritidae</taxon>
        <taxon>Ceratitis</taxon>
        <taxon>Ceratitis</taxon>
    </lineage>
</organism>
<evidence type="ECO:0000313" key="1">
    <source>
        <dbReference type="EMBL" id="CAD6996350.1"/>
    </source>
</evidence>
<proteinExistence type="predicted"/>
<dbReference type="Proteomes" id="UP000606786">
    <property type="component" value="Unassembled WGS sequence"/>
</dbReference>
<dbReference type="EMBL" id="CAJHJT010000001">
    <property type="protein sequence ID" value="CAD6996350.1"/>
    <property type="molecule type" value="Genomic_DNA"/>
</dbReference>
<dbReference type="AlphaFoldDB" id="A0A811UCP7"/>
<evidence type="ECO:0000313" key="2">
    <source>
        <dbReference type="Proteomes" id="UP000606786"/>
    </source>
</evidence>
<name>A0A811UCP7_CERCA</name>
<keyword evidence="2" id="KW-1185">Reference proteome</keyword>
<comment type="caution">
    <text evidence="1">The sequence shown here is derived from an EMBL/GenBank/DDBJ whole genome shotgun (WGS) entry which is preliminary data.</text>
</comment>